<organism evidence="3 4">
    <name type="scientific">Parelaphostrongylus tenuis</name>
    <name type="common">Meningeal worm</name>
    <dbReference type="NCBI Taxonomy" id="148309"/>
    <lineage>
        <taxon>Eukaryota</taxon>
        <taxon>Metazoa</taxon>
        <taxon>Ecdysozoa</taxon>
        <taxon>Nematoda</taxon>
        <taxon>Chromadorea</taxon>
        <taxon>Rhabditida</taxon>
        <taxon>Rhabditina</taxon>
        <taxon>Rhabditomorpha</taxon>
        <taxon>Strongyloidea</taxon>
        <taxon>Metastrongylidae</taxon>
        <taxon>Parelaphostrongylus</taxon>
    </lineage>
</organism>
<dbReference type="Pfam" id="PF10363">
    <property type="entry name" value="RTP1_C1"/>
    <property type="match status" value="1"/>
</dbReference>
<name>A0AAD5R792_PARTN</name>
<comment type="caution">
    <text evidence="3">The sequence shown here is derived from an EMBL/GenBank/DDBJ whole genome shotgun (WGS) entry which is preliminary data.</text>
</comment>
<evidence type="ECO:0000313" key="3">
    <source>
        <dbReference type="EMBL" id="KAJ1370740.1"/>
    </source>
</evidence>
<evidence type="ECO:0000256" key="1">
    <source>
        <dbReference type="ARBA" id="ARBA00005724"/>
    </source>
</evidence>
<evidence type="ECO:0000313" key="4">
    <source>
        <dbReference type="Proteomes" id="UP001196413"/>
    </source>
</evidence>
<dbReference type="SUPFAM" id="SSF48371">
    <property type="entry name" value="ARM repeat"/>
    <property type="match status" value="1"/>
</dbReference>
<accession>A0AAD5R792</accession>
<dbReference type="AlphaFoldDB" id="A0AAD5R792"/>
<gene>
    <name evidence="3" type="ORF">KIN20_032540</name>
</gene>
<reference evidence="3" key="1">
    <citation type="submission" date="2021-06" db="EMBL/GenBank/DDBJ databases">
        <title>Parelaphostrongylus tenuis whole genome reference sequence.</title>
        <authorList>
            <person name="Garwood T.J."/>
            <person name="Larsen P.A."/>
            <person name="Fountain-Jones N.M."/>
            <person name="Garbe J.R."/>
            <person name="Macchietto M.G."/>
            <person name="Kania S.A."/>
            <person name="Gerhold R.W."/>
            <person name="Richards J.E."/>
            <person name="Wolf T.M."/>
        </authorList>
    </citation>
    <scope>NUCLEOTIDE SEQUENCE</scope>
    <source>
        <strain evidence="3">MNPRO001-30</strain>
        <tissue evidence="3">Meninges</tissue>
    </source>
</reference>
<dbReference type="GO" id="GO:0009306">
    <property type="term" value="P:protein secretion"/>
    <property type="evidence" value="ECO:0007669"/>
    <property type="project" value="TreeGrafter"/>
</dbReference>
<proteinExistence type="inferred from homology"/>
<dbReference type="EMBL" id="JAHQIW010006847">
    <property type="protein sequence ID" value="KAJ1370740.1"/>
    <property type="molecule type" value="Genomic_DNA"/>
</dbReference>
<dbReference type="Gene3D" id="1.25.10.10">
    <property type="entry name" value="Leucine-rich Repeat Variant"/>
    <property type="match status" value="1"/>
</dbReference>
<dbReference type="InterPro" id="IPR019451">
    <property type="entry name" value="Rtp1_C1"/>
</dbReference>
<keyword evidence="4" id="KW-1185">Reference proteome</keyword>
<evidence type="ECO:0000259" key="2">
    <source>
        <dbReference type="Pfam" id="PF10363"/>
    </source>
</evidence>
<comment type="similarity">
    <text evidence="1">Belongs to the Tango6 family.</text>
</comment>
<dbReference type="PANTHER" id="PTHR20959">
    <property type="entry name" value="TRANSPORT AND GOLGI ORGANIZATION PROTEIN 6 FAMILY MEMBER"/>
    <property type="match status" value="1"/>
</dbReference>
<sequence>MDSSPVTRGVALLEAGRLIRFRHTVILGELDKWLFSAIKDLILDPDSYVYLAAINALAEAACYGSTYLREMITLFKNFNGTKATDAKIQAAYESSEDVASTVNTDVILRSRLCEVLGKVFRVLGDMSPIWMDESAGVFLSCLTDKDEIIRASALSSLAELILACRGRNIEKYLEEVLFVVERLLITDTSALVRRSAVNLLRQIIKSCDTDIFEVVGGRLRDLQRELLRLWRRDSDHVVRLHAELALEELRAAVKAVISQETACPNRVVL</sequence>
<dbReference type="InterPro" id="IPR016024">
    <property type="entry name" value="ARM-type_fold"/>
</dbReference>
<dbReference type="PANTHER" id="PTHR20959:SF1">
    <property type="entry name" value="TRANSPORT AND GOLGI ORGANIZATION PROTEIN 6 HOMOLOG"/>
    <property type="match status" value="1"/>
</dbReference>
<dbReference type="InterPro" id="IPR011989">
    <property type="entry name" value="ARM-like"/>
</dbReference>
<dbReference type="InterPro" id="IPR039600">
    <property type="entry name" value="TANGO6/Rtp1"/>
</dbReference>
<protein>
    <recommendedName>
        <fullName evidence="2">RNA polymerase II assembly factor Rtp1 C-terminal domain-containing protein</fullName>
    </recommendedName>
</protein>
<dbReference type="Proteomes" id="UP001196413">
    <property type="component" value="Unassembled WGS sequence"/>
</dbReference>
<feature type="domain" description="RNA polymerase II assembly factor Rtp1 C-terminal" evidence="2">
    <location>
        <begin position="2"/>
        <end position="126"/>
    </location>
</feature>